<evidence type="ECO:0000256" key="4">
    <source>
        <dbReference type="ARBA" id="ARBA00023172"/>
    </source>
</evidence>
<dbReference type="InterPro" id="IPR013762">
    <property type="entry name" value="Integrase-like_cat_sf"/>
</dbReference>
<feature type="domain" description="Tyr recombinase" evidence="5">
    <location>
        <begin position="235"/>
        <end position="430"/>
    </location>
</feature>
<dbReference type="InterPro" id="IPR050808">
    <property type="entry name" value="Phage_Integrase"/>
</dbReference>
<dbReference type="Pfam" id="PF13356">
    <property type="entry name" value="Arm-DNA-bind_3"/>
    <property type="match status" value="1"/>
</dbReference>
<dbReference type="PANTHER" id="PTHR30629:SF2">
    <property type="entry name" value="PROPHAGE INTEGRASE INTS-RELATED"/>
    <property type="match status" value="1"/>
</dbReference>
<dbReference type="SUPFAM" id="SSF56349">
    <property type="entry name" value="DNA breaking-rejoining enzymes"/>
    <property type="match status" value="1"/>
</dbReference>
<dbReference type="Gene3D" id="3.30.160.390">
    <property type="entry name" value="Integrase, DNA-binding domain"/>
    <property type="match status" value="1"/>
</dbReference>
<dbReference type="Gene3D" id="1.10.150.130">
    <property type="match status" value="1"/>
</dbReference>
<name>A0ABT5HH78_9CAUL</name>
<dbReference type="CDD" id="cd00801">
    <property type="entry name" value="INT_P4_C"/>
    <property type="match status" value="1"/>
</dbReference>
<sequence>MVLEMAERIENRLTTKSADAKKEPGLYADGNGLWLQVAKRGGKSWIFRYRCGRATREMGLGSYRDIGVREARIAASAVRQKIAAGVDPLEEKRAAELAAKEEQRRAEQAKAMRMTFGVYARSLTRTWVKDFKNKAHSRSWYATFGSDPEDGVRPPKSPYTQAILDIPIEEVSTPEVVEVLQILADRPETQRRVRARIERVLDAARAMGLRSGDNPARWDGHLEVLLGRPKNRVSRHFAALSHQELPAFMQKLRATAAVTLTGSTKGKLVQFDLALPSMSALALEFTILTAARTSEVLLARRSEFDLDQKLWIVPGERMKSGRVHRVPLQDGAIAILRQLWPLANDPDRYVFIGRAGDGHLSNMAMTMCLRRLMGRGPTVHGMRSAFRDWVGDETDYAREVAEAALAHVVGDKSEQAYRRGDALQRRRMLMDDWARYLDGSSQAANTSAT</sequence>
<dbReference type="GO" id="GO:0003677">
    <property type="term" value="F:DNA binding"/>
    <property type="evidence" value="ECO:0007669"/>
    <property type="project" value="UniProtKB-KW"/>
</dbReference>
<dbReference type="Pfam" id="PF22022">
    <property type="entry name" value="Phage_int_M"/>
    <property type="match status" value="1"/>
</dbReference>
<dbReference type="Pfam" id="PF00589">
    <property type="entry name" value="Phage_integrase"/>
    <property type="match status" value="1"/>
</dbReference>
<dbReference type="InterPro" id="IPR053876">
    <property type="entry name" value="Phage_int_M"/>
</dbReference>
<reference evidence="6 7" key="1">
    <citation type="submission" date="2023-01" db="EMBL/GenBank/DDBJ databases">
        <title>Novel species of the genus Asticcacaulis isolated from rivers.</title>
        <authorList>
            <person name="Lu H."/>
        </authorList>
    </citation>
    <scope>NUCLEOTIDE SEQUENCE [LARGE SCALE GENOMIC DNA]</scope>
    <source>
        <strain evidence="6 7">LKC15W</strain>
    </source>
</reference>
<dbReference type="InterPro" id="IPR002104">
    <property type="entry name" value="Integrase_catalytic"/>
</dbReference>
<protein>
    <submittedName>
        <fullName evidence="6">Integrase arm-type DNA-binding domain-containing protein</fullName>
    </submittedName>
</protein>
<keyword evidence="7" id="KW-1185">Reference proteome</keyword>
<proteinExistence type="inferred from homology"/>
<dbReference type="InterPro" id="IPR025166">
    <property type="entry name" value="Integrase_DNA_bind_dom"/>
</dbReference>
<dbReference type="InterPro" id="IPR010998">
    <property type="entry name" value="Integrase_recombinase_N"/>
</dbReference>
<evidence type="ECO:0000259" key="5">
    <source>
        <dbReference type="PROSITE" id="PS51898"/>
    </source>
</evidence>
<keyword evidence="4" id="KW-0233">DNA recombination</keyword>
<dbReference type="EMBL" id="JAQQKV010000001">
    <property type="protein sequence ID" value="MDC7675602.1"/>
    <property type="molecule type" value="Genomic_DNA"/>
</dbReference>
<dbReference type="InterPro" id="IPR038488">
    <property type="entry name" value="Integrase_DNA-bd_sf"/>
</dbReference>
<dbReference type="Proteomes" id="UP001218579">
    <property type="component" value="Unassembled WGS sequence"/>
</dbReference>
<dbReference type="Gene3D" id="1.10.443.10">
    <property type="entry name" value="Intergrase catalytic core"/>
    <property type="match status" value="1"/>
</dbReference>
<keyword evidence="3 6" id="KW-0238">DNA-binding</keyword>
<organism evidence="6 7">
    <name type="scientific">Asticcacaulis machinosus</name>
    <dbReference type="NCBI Taxonomy" id="2984211"/>
    <lineage>
        <taxon>Bacteria</taxon>
        <taxon>Pseudomonadati</taxon>
        <taxon>Pseudomonadota</taxon>
        <taxon>Alphaproteobacteria</taxon>
        <taxon>Caulobacterales</taxon>
        <taxon>Caulobacteraceae</taxon>
        <taxon>Asticcacaulis</taxon>
    </lineage>
</organism>
<dbReference type="PROSITE" id="PS51898">
    <property type="entry name" value="TYR_RECOMBINASE"/>
    <property type="match status" value="1"/>
</dbReference>
<evidence type="ECO:0000313" key="7">
    <source>
        <dbReference type="Proteomes" id="UP001218579"/>
    </source>
</evidence>
<evidence type="ECO:0000313" key="6">
    <source>
        <dbReference type="EMBL" id="MDC7675602.1"/>
    </source>
</evidence>
<dbReference type="InterPro" id="IPR011010">
    <property type="entry name" value="DNA_brk_join_enz"/>
</dbReference>
<evidence type="ECO:0000256" key="1">
    <source>
        <dbReference type="ARBA" id="ARBA00008857"/>
    </source>
</evidence>
<evidence type="ECO:0000256" key="2">
    <source>
        <dbReference type="ARBA" id="ARBA00022908"/>
    </source>
</evidence>
<accession>A0ABT5HH78</accession>
<gene>
    <name evidence="6" type="ORF">PQU98_05650</name>
</gene>
<dbReference type="RefSeq" id="WP_272743926.1">
    <property type="nucleotide sequence ID" value="NZ_JAQQKV010000001.1"/>
</dbReference>
<dbReference type="PANTHER" id="PTHR30629">
    <property type="entry name" value="PROPHAGE INTEGRASE"/>
    <property type="match status" value="1"/>
</dbReference>
<comment type="similarity">
    <text evidence="1">Belongs to the 'phage' integrase family.</text>
</comment>
<comment type="caution">
    <text evidence="6">The sequence shown here is derived from an EMBL/GenBank/DDBJ whole genome shotgun (WGS) entry which is preliminary data.</text>
</comment>
<evidence type="ECO:0000256" key="3">
    <source>
        <dbReference type="ARBA" id="ARBA00023125"/>
    </source>
</evidence>
<keyword evidence="2" id="KW-0229">DNA integration</keyword>